<evidence type="ECO:0000313" key="2">
    <source>
        <dbReference type="Proteomes" id="UP000225598"/>
    </source>
</evidence>
<reference evidence="1 2" key="1">
    <citation type="journal article" date="2017" name="BMC Genomics">
        <title>Genetic and functional characterisation of the lactococcal P335 phage-host interactions.</title>
        <authorList>
            <person name="Mahony J."/>
            <person name="Oliveira J."/>
            <person name="Collins B."/>
            <person name="Hanemaaijer L."/>
            <person name="Lugli G.A."/>
            <person name="Neve H."/>
            <person name="Ventura M."/>
            <person name="Kouwen T.R."/>
            <person name="Cambillau C."/>
            <person name="van Sinderen D."/>
        </authorList>
    </citation>
    <scope>NUCLEOTIDE SEQUENCE [LARGE SCALE GENOMIC DNA]</scope>
</reference>
<name>A0A1P8BKQ9_9CAUD</name>
<dbReference type="InterPro" id="IPR010064">
    <property type="entry name" value="HK97-gp10_tail"/>
</dbReference>
<dbReference type="EMBL" id="KX160206">
    <property type="protein sequence ID" value="ANT43426.1"/>
    <property type="molecule type" value="Genomic_DNA"/>
</dbReference>
<evidence type="ECO:0000313" key="1">
    <source>
        <dbReference type="EMBL" id="ANT43426.1"/>
    </source>
</evidence>
<accession>A0A1P8BKQ9</accession>
<keyword evidence="2" id="KW-1185">Reference proteome</keyword>
<dbReference type="Pfam" id="PF04883">
    <property type="entry name" value="HK97-gp10_like"/>
    <property type="match status" value="1"/>
</dbReference>
<proteinExistence type="predicted"/>
<protein>
    <submittedName>
        <fullName evidence="1">Activator of tail terminator</fullName>
    </submittedName>
</protein>
<dbReference type="Proteomes" id="UP000225598">
    <property type="component" value="Segment"/>
</dbReference>
<organism evidence="1 2">
    <name type="scientific">Lactococcus phage 50902</name>
    <dbReference type="NCBI Taxonomy" id="1868848"/>
    <lineage>
        <taxon>Viruses</taxon>
        <taxon>Duplodnaviria</taxon>
        <taxon>Heunggongvirae</taxon>
        <taxon>Uroviricota</taxon>
        <taxon>Caudoviricetes</taxon>
        <taxon>Vedamuthuvirus</taxon>
        <taxon>Vedamuthuvirus vv50902</taxon>
    </lineage>
</organism>
<sequence length="139" mass="15274">MAKNDFEIETNVDGVTKVIMQAAERALEAASIHMVGEVKDRAPVESGELRRSISRTIDNSGGKLVAKVGSNLQYAVYQEFGTGEFAENGAGRKGGWVYEGPDGKVHFTRGSKPKKFLRDAFRANKKNIKSIINAEMRNL</sequence>
<dbReference type="NCBIfam" id="TIGR01725">
    <property type="entry name" value="phge_HK97_gp10"/>
    <property type="match status" value="1"/>
</dbReference>
<gene>
    <name evidence="1" type="ORF">DS50902_36</name>
</gene>